<gene>
    <name evidence="1" type="ORF">GCM10008935_30780</name>
</gene>
<name>A0ABN1AC34_9BACI</name>
<sequence>MIILTEEQANKVNGLIRENNYSTAEAEAYLVNEFMPEGLNDEEKALFVAGFEKGFRAGHDALFSVIKNISDKEKSHSEGTE</sequence>
<reference evidence="1 2" key="1">
    <citation type="journal article" date="2019" name="Int. J. Syst. Evol. Microbiol.">
        <title>The Global Catalogue of Microorganisms (GCM) 10K type strain sequencing project: providing services to taxonomists for standard genome sequencing and annotation.</title>
        <authorList>
            <consortium name="The Broad Institute Genomics Platform"/>
            <consortium name="The Broad Institute Genome Sequencing Center for Infectious Disease"/>
            <person name="Wu L."/>
            <person name="Ma J."/>
        </authorList>
    </citation>
    <scope>NUCLEOTIDE SEQUENCE [LARGE SCALE GENOMIC DNA]</scope>
    <source>
        <strain evidence="1 2">JCM 14193</strain>
    </source>
</reference>
<evidence type="ECO:0000313" key="1">
    <source>
        <dbReference type="EMBL" id="GAA0472768.1"/>
    </source>
</evidence>
<keyword evidence="2" id="KW-1185">Reference proteome</keyword>
<dbReference type="Proteomes" id="UP001500740">
    <property type="component" value="Unassembled WGS sequence"/>
</dbReference>
<accession>A0ABN1AC34</accession>
<dbReference type="RefSeq" id="WP_343785142.1">
    <property type="nucleotide sequence ID" value="NZ_BAAACZ010000036.1"/>
</dbReference>
<comment type="caution">
    <text evidence="1">The sequence shown here is derived from an EMBL/GenBank/DDBJ whole genome shotgun (WGS) entry which is preliminary data.</text>
</comment>
<evidence type="ECO:0000313" key="2">
    <source>
        <dbReference type="Proteomes" id="UP001500740"/>
    </source>
</evidence>
<organism evidence="1 2">
    <name type="scientific">Alkalibacillus silvisoli</name>
    <dbReference type="NCBI Taxonomy" id="392823"/>
    <lineage>
        <taxon>Bacteria</taxon>
        <taxon>Bacillati</taxon>
        <taxon>Bacillota</taxon>
        <taxon>Bacilli</taxon>
        <taxon>Bacillales</taxon>
        <taxon>Bacillaceae</taxon>
        <taxon>Alkalibacillus</taxon>
    </lineage>
</organism>
<proteinExistence type="predicted"/>
<dbReference type="EMBL" id="BAAACZ010000036">
    <property type="protein sequence ID" value="GAA0472768.1"/>
    <property type="molecule type" value="Genomic_DNA"/>
</dbReference>
<protein>
    <submittedName>
        <fullName evidence="1">Uncharacterized protein</fullName>
    </submittedName>
</protein>